<evidence type="ECO:0000256" key="3">
    <source>
        <dbReference type="ARBA" id="ARBA00022737"/>
    </source>
</evidence>
<dbReference type="PROSITE" id="PS50297">
    <property type="entry name" value="ANK_REP_REGION"/>
    <property type="match status" value="3"/>
</dbReference>
<dbReference type="GO" id="GO:0005886">
    <property type="term" value="C:plasma membrane"/>
    <property type="evidence" value="ECO:0007669"/>
    <property type="project" value="TreeGrafter"/>
</dbReference>
<dbReference type="PANTHER" id="PTHR24186:SF50">
    <property type="entry name" value="ANKYRIN REPEAT-CONTAINING PROTEIN ITN1-LIKE ISOFORM X1"/>
    <property type="match status" value="1"/>
</dbReference>
<evidence type="ECO:0000256" key="1">
    <source>
        <dbReference type="ARBA" id="ARBA00004141"/>
    </source>
</evidence>
<proteinExistence type="predicted"/>
<keyword evidence="2 8" id="KW-0812">Transmembrane</keyword>
<dbReference type="Gene3D" id="1.25.40.20">
    <property type="entry name" value="Ankyrin repeat-containing domain"/>
    <property type="match status" value="2"/>
</dbReference>
<evidence type="ECO:0000256" key="2">
    <source>
        <dbReference type="ARBA" id="ARBA00022692"/>
    </source>
</evidence>
<evidence type="ECO:0000313" key="10">
    <source>
        <dbReference type="EMBL" id="TYJ40981.1"/>
    </source>
</evidence>
<keyword evidence="6 8" id="KW-0472">Membrane</keyword>
<protein>
    <recommendedName>
        <fullName evidence="9">PGG domain-containing protein</fullName>
    </recommendedName>
</protein>
<evidence type="ECO:0000256" key="6">
    <source>
        <dbReference type="ARBA" id="ARBA00023136"/>
    </source>
</evidence>
<evidence type="ECO:0000259" key="9">
    <source>
        <dbReference type="Pfam" id="PF13962"/>
    </source>
</evidence>
<reference evidence="10 11" key="1">
    <citation type="submission" date="2019-07" db="EMBL/GenBank/DDBJ databases">
        <title>WGS assembly of Gossypium mustelinum.</title>
        <authorList>
            <person name="Chen Z.J."/>
            <person name="Sreedasyam A."/>
            <person name="Ando A."/>
            <person name="Song Q."/>
            <person name="De L."/>
            <person name="Hulse-Kemp A."/>
            <person name="Ding M."/>
            <person name="Ye W."/>
            <person name="Kirkbride R."/>
            <person name="Jenkins J."/>
            <person name="Plott C."/>
            <person name="Lovell J."/>
            <person name="Lin Y.-M."/>
            <person name="Vaughn R."/>
            <person name="Liu B."/>
            <person name="Li W."/>
            <person name="Simpson S."/>
            <person name="Scheffler B."/>
            <person name="Saski C."/>
            <person name="Grover C."/>
            <person name="Hu G."/>
            <person name="Conover J."/>
            <person name="Carlson J."/>
            <person name="Shu S."/>
            <person name="Boston L."/>
            <person name="Williams M."/>
            <person name="Peterson D."/>
            <person name="Mcgee K."/>
            <person name="Jones D."/>
            <person name="Wendel J."/>
            <person name="Stelly D."/>
            <person name="Grimwood J."/>
            <person name="Schmutz J."/>
        </authorList>
    </citation>
    <scope>NUCLEOTIDE SEQUENCE [LARGE SCALE GENOMIC DNA]</scope>
    <source>
        <strain evidence="10">1408120.09</strain>
    </source>
</reference>
<dbReference type="SMART" id="SM00248">
    <property type="entry name" value="ANK"/>
    <property type="match status" value="5"/>
</dbReference>
<feature type="repeat" description="ANK" evidence="7">
    <location>
        <begin position="239"/>
        <end position="272"/>
    </location>
</feature>
<dbReference type="Proteomes" id="UP000323597">
    <property type="component" value="Chromosome A04"/>
</dbReference>
<gene>
    <name evidence="10" type="ORF">E1A91_A04G179800v1</name>
</gene>
<name>A0A5D2ZTF0_GOSMU</name>
<organism evidence="10 11">
    <name type="scientific">Gossypium mustelinum</name>
    <name type="common">Cotton</name>
    <name type="synonym">Gossypium caicoense</name>
    <dbReference type="NCBI Taxonomy" id="34275"/>
    <lineage>
        <taxon>Eukaryota</taxon>
        <taxon>Viridiplantae</taxon>
        <taxon>Streptophyta</taxon>
        <taxon>Embryophyta</taxon>
        <taxon>Tracheophyta</taxon>
        <taxon>Spermatophyta</taxon>
        <taxon>Magnoliopsida</taxon>
        <taxon>eudicotyledons</taxon>
        <taxon>Gunneridae</taxon>
        <taxon>Pentapetalae</taxon>
        <taxon>rosids</taxon>
        <taxon>malvids</taxon>
        <taxon>Malvales</taxon>
        <taxon>Malvaceae</taxon>
        <taxon>Malvoideae</taxon>
        <taxon>Gossypium</taxon>
    </lineage>
</organism>
<dbReference type="EMBL" id="CM017639">
    <property type="protein sequence ID" value="TYJ40981.1"/>
    <property type="molecule type" value="Genomic_DNA"/>
</dbReference>
<dbReference type="Pfam" id="PF13962">
    <property type="entry name" value="PGG"/>
    <property type="match status" value="1"/>
</dbReference>
<keyword evidence="5 7" id="KW-0040">ANK repeat</keyword>
<dbReference type="SUPFAM" id="SSF48403">
    <property type="entry name" value="Ankyrin repeat"/>
    <property type="match status" value="1"/>
</dbReference>
<dbReference type="PROSITE" id="PS50088">
    <property type="entry name" value="ANK_REPEAT"/>
    <property type="match status" value="3"/>
</dbReference>
<dbReference type="Pfam" id="PF12796">
    <property type="entry name" value="Ank_2"/>
    <property type="match status" value="2"/>
</dbReference>
<keyword evidence="11" id="KW-1185">Reference proteome</keyword>
<dbReference type="InterPro" id="IPR026961">
    <property type="entry name" value="PGG_dom"/>
</dbReference>
<keyword evidence="4 8" id="KW-1133">Transmembrane helix</keyword>
<feature type="transmembrane region" description="Helical" evidence="8">
    <location>
        <begin position="504"/>
        <end position="527"/>
    </location>
</feature>
<evidence type="ECO:0000256" key="5">
    <source>
        <dbReference type="ARBA" id="ARBA00023043"/>
    </source>
</evidence>
<sequence length="564" mass="62627">MEPREPEQNITHMGASLYKAAAEGNIEVFNNKQGLQLESLKTPNHDNLLHVNLATQENAALLFNIFLSITKFFPLLYGCFSPPMRDLITIIRGEKRSDFIEQILSRCPSLLLQTNAKGQTPLHVAARYGHSATVKLLIKSCAKARDGDLEKLGMDQVNAFEDPDFPYSANKKQETPLYIAARRGDGVMLSILLDKSKSTAHGGPHGRTVLHAAAMAGDAEAVRVILEKKGNLTEERDEDGRTPLHYAAHLGRRFSVVEELLKRDVSAAYIGDKKRGMTPLLMAARQGYRGTISKILSLCPDCCEKVDNQGLNLLHYMAFRGSVFPLGSSVFKRGGIEIVYGSVRNLMELEGAFGITPQETYNAVQLENHFGKQHHKQKQIEKLLEEIENDQVAEEPVRHFRLPNVSTKRVEAIRNTHLIVAALIATVTFAAAITVPGGLESEKGSKQGTPFLIDEAAFKAFVVTNALAFIFSVSALFIHFGALDNLLSGFKFWRETISYRTRAVSGLLGYATVGMMIAFSTGSYVVLKPSHGLAIVSYLICPAFFFVLHWTVFEYYINKILFYR</sequence>
<dbReference type="PANTHER" id="PTHR24186">
    <property type="entry name" value="PROTEIN PHOSPHATASE 1 REGULATORY SUBUNIT"/>
    <property type="match status" value="1"/>
</dbReference>
<accession>A0A5D2ZTF0</accession>
<feature type="domain" description="PGG" evidence="9">
    <location>
        <begin position="408"/>
        <end position="526"/>
    </location>
</feature>
<feature type="transmembrane region" description="Helical" evidence="8">
    <location>
        <begin position="59"/>
        <end position="80"/>
    </location>
</feature>
<feature type="transmembrane region" description="Helical" evidence="8">
    <location>
        <begin position="418"/>
        <end position="437"/>
    </location>
</feature>
<comment type="subcellular location">
    <subcellularLocation>
        <location evidence="1">Membrane</location>
        <topology evidence="1">Multi-pass membrane protein</topology>
    </subcellularLocation>
</comment>
<evidence type="ECO:0000256" key="4">
    <source>
        <dbReference type="ARBA" id="ARBA00022989"/>
    </source>
</evidence>
<feature type="transmembrane region" description="Helical" evidence="8">
    <location>
        <begin position="533"/>
        <end position="557"/>
    </location>
</feature>
<dbReference type="AlphaFoldDB" id="A0A5D2ZTF0"/>
<evidence type="ECO:0000256" key="7">
    <source>
        <dbReference type="PROSITE-ProRule" id="PRU00023"/>
    </source>
</evidence>
<dbReference type="InterPro" id="IPR036770">
    <property type="entry name" value="Ankyrin_rpt-contain_sf"/>
</dbReference>
<feature type="transmembrane region" description="Helical" evidence="8">
    <location>
        <begin position="457"/>
        <end position="483"/>
    </location>
</feature>
<dbReference type="InterPro" id="IPR002110">
    <property type="entry name" value="Ankyrin_rpt"/>
</dbReference>
<keyword evidence="3" id="KW-0677">Repeat</keyword>
<evidence type="ECO:0000256" key="8">
    <source>
        <dbReference type="SAM" id="Phobius"/>
    </source>
</evidence>
<evidence type="ECO:0000313" key="11">
    <source>
        <dbReference type="Proteomes" id="UP000323597"/>
    </source>
</evidence>
<feature type="repeat" description="ANK" evidence="7">
    <location>
        <begin position="205"/>
        <end position="237"/>
    </location>
</feature>
<feature type="repeat" description="ANK" evidence="7">
    <location>
        <begin position="117"/>
        <end position="149"/>
    </location>
</feature>